<comment type="caution">
    <text evidence="2">The sequence shown here is derived from an EMBL/GenBank/DDBJ whole genome shotgun (WGS) entry which is preliminary data.</text>
</comment>
<organism evidence="2 3">
    <name type="scientific">Candidatus Dojkabacteria bacterium</name>
    <dbReference type="NCBI Taxonomy" id="2099670"/>
    <lineage>
        <taxon>Bacteria</taxon>
        <taxon>Candidatus Dojkabacteria</taxon>
    </lineage>
</organism>
<feature type="domain" description="Alpha-L-glutamate ligase-related protein ATP-grasp" evidence="1">
    <location>
        <begin position="22"/>
        <end position="124"/>
    </location>
</feature>
<feature type="non-terminal residue" evidence="2">
    <location>
        <position position="126"/>
    </location>
</feature>
<evidence type="ECO:0000259" key="1">
    <source>
        <dbReference type="Pfam" id="PF14397"/>
    </source>
</evidence>
<protein>
    <recommendedName>
        <fullName evidence="1">Alpha-L-glutamate ligase-related protein ATP-grasp domain-containing protein</fullName>
    </recommendedName>
</protein>
<dbReference type="Gene3D" id="3.30.470.20">
    <property type="entry name" value="ATP-grasp fold, B domain"/>
    <property type="match status" value="1"/>
</dbReference>
<dbReference type="Pfam" id="PF14397">
    <property type="entry name" value="ATPgrasp_ST"/>
    <property type="match status" value="1"/>
</dbReference>
<dbReference type="SUPFAM" id="SSF56059">
    <property type="entry name" value="Glutathione synthetase ATP-binding domain-like"/>
    <property type="match status" value="1"/>
</dbReference>
<dbReference type="Proteomes" id="UP000760819">
    <property type="component" value="Unassembled WGS sequence"/>
</dbReference>
<accession>A0A955I6Q4</accession>
<evidence type="ECO:0000313" key="2">
    <source>
        <dbReference type="EMBL" id="MCA9379526.1"/>
    </source>
</evidence>
<dbReference type="InterPro" id="IPR039523">
    <property type="entry name" value="RimK-rel_E_lig_ATP-grasp"/>
</dbReference>
<evidence type="ECO:0000313" key="3">
    <source>
        <dbReference type="Proteomes" id="UP000760819"/>
    </source>
</evidence>
<dbReference type="AlphaFoldDB" id="A0A955I6Q4"/>
<name>A0A955I6Q4_9BACT</name>
<reference evidence="2" key="2">
    <citation type="journal article" date="2021" name="Microbiome">
        <title>Successional dynamics and alternative stable states in a saline activated sludge microbial community over 9 years.</title>
        <authorList>
            <person name="Wang Y."/>
            <person name="Ye J."/>
            <person name="Ju F."/>
            <person name="Liu L."/>
            <person name="Boyd J.A."/>
            <person name="Deng Y."/>
            <person name="Parks D.H."/>
            <person name="Jiang X."/>
            <person name="Yin X."/>
            <person name="Woodcroft B.J."/>
            <person name="Tyson G.W."/>
            <person name="Hugenholtz P."/>
            <person name="Polz M.F."/>
            <person name="Zhang T."/>
        </authorList>
    </citation>
    <scope>NUCLEOTIDE SEQUENCE</scope>
    <source>
        <strain evidence="2">HKST-UBA12</strain>
    </source>
</reference>
<proteinExistence type="predicted"/>
<reference evidence="2" key="1">
    <citation type="submission" date="2020-04" db="EMBL/GenBank/DDBJ databases">
        <authorList>
            <person name="Zhang T."/>
        </authorList>
    </citation>
    <scope>NUCLEOTIDE SEQUENCE</scope>
    <source>
        <strain evidence="2">HKST-UBA12</strain>
    </source>
</reference>
<dbReference type="EMBL" id="JAGQLI010000220">
    <property type="protein sequence ID" value="MCA9379526.1"/>
    <property type="molecule type" value="Genomic_DNA"/>
</dbReference>
<gene>
    <name evidence="2" type="ORF">KC640_03790</name>
</gene>
<sequence length="126" mass="14580">MGIYQIVKNRNKVLGLNSRFLEYIRPNNLRRAIEIADDKVLTKQVLSAAEIPTPELIAVINDFRDLRKFDLDTLPDSFVIKPVHGIEGGGIEIFYNRQNGHWIKSDKTKVSKDEMRDRMREIINGQ</sequence>